<dbReference type="GeneID" id="86979084"/>
<accession>A0A0C4XX75</accession>
<organism evidence="1">
    <name type="scientific">Klebsiella pneumoniae</name>
    <dbReference type="NCBI Taxonomy" id="573"/>
    <lineage>
        <taxon>Bacteria</taxon>
        <taxon>Pseudomonadati</taxon>
        <taxon>Pseudomonadota</taxon>
        <taxon>Gammaproteobacteria</taxon>
        <taxon>Enterobacterales</taxon>
        <taxon>Enterobacteriaceae</taxon>
        <taxon>Klebsiella/Raoultella group</taxon>
        <taxon>Klebsiella</taxon>
        <taxon>Klebsiella pneumoniae complex</taxon>
    </lineage>
</organism>
<reference evidence="1" key="1">
    <citation type="submission" date="2014-10" db="EMBL/GenBank/DDBJ databases">
        <authorList>
            <person name="Ageevets V.A."/>
            <person name="Sopova I.V."/>
            <person name="Partina I.V."/>
            <person name="Malakhova M.V."/>
            <person name="Ilina E.N."/>
            <person name="Kostryukova E.S."/>
            <person name="Sidorenko S.V."/>
        </authorList>
    </citation>
    <scope>NUCLEOTIDE SEQUENCE</scope>
    <source>
        <strain evidence="1">565</strain>
        <plasmid evidence="1">PKPCAPSS</plasmid>
    </source>
</reference>
<name>A0A0C4XX75_KLEPN</name>
<dbReference type="AlphaFoldDB" id="A0A0C4XX75"/>
<geneLocation type="plasmid" evidence="1">
    <name>PKPCAPSS</name>
</geneLocation>
<proteinExistence type="predicted"/>
<reference evidence="1" key="2">
    <citation type="journal article" date="2017" name="Antimicrob. Agents Chemother.">
        <title>Genetic Environment of the blaKPC-2 Gene in a Klebsiella pneumoniae Isolate That May Have Been Imported to Russia from Southeast Asia.</title>
        <authorList>
            <person name="Ageevets V."/>
            <person name="Sopova J."/>
            <person name="Lazareva I."/>
            <person name="Malakhova M."/>
            <person name="Ilina E."/>
            <person name="Kostryukova E."/>
            <person name="Babenko V."/>
            <person name="Carattoli A."/>
            <person name="Lobzin Y."/>
            <person name="Uskov A."/>
            <person name="Sidorenko S."/>
        </authorList>
    </citation>
    <scope>NUCLEOTIDE SEQUENCE</scope>
    <source>
        <strain evidence="1">565</strain>
        <plasmid evidence="1">PKPCAPSS</plasmid>
    </source>
</reference>
<keyword evidence="1" id="KW-0614">Plasmid</keyword>
<protein>
    <submittedName>
        <fullName evidence="1">Plasmid replication protein</fullName>
    </submittedName>
</protein>
<evidence type="ECO:0000313" key="1">
    <source>
        <dbReference type="EMBL" id="AJF79773.1"/>
    </source>
</evidence>
<dbReference type="EMBL" id="KP008371">
    <property type="protein sequence ID" value="AJF79773.1"/>
    <property type="molecule type" value="Genomic_DNA"/>
</dbReference>
<sequence>MIINGKKIKAKEIMEMTGRSERTVRKYFSQSRDDYEKTAMDRRRQAYELRSQGLKWQQVADKMGCSYHGAVALYRRYVALDMPQNSL</sequence>
<dbReference type="RefSeq" id="WP_045287009.1">
    <property type="nucleotide sequence ID" value="NZ_CAKNCH010000035.1"/>
</dbReference>